<keyword evidence="2" id="KW-1003">Cell membrane</keyword>
<evidence type="ECO:0000256" key="5">
    <source>
        <dbReference type="ARBA" id="ARBA00023136"/>
    </source>
</evidence>
<keyword evidence="4 6" id="KW-1133">Transmembrane helix</keyword>
<feature type="transmembrane region" description="Helical" evidence="6">
    <location>
        <begin position="43"/>
        <end position="62"/>
    </location>
</feature>
<accession>X0VUF2</accession>
<protein>
    <recommendedName>
        <fullName evidence="8">ABC transporter permease</fullName>
    </recommendedName>
</protein>
<organism evidence="7">
    <name type="scientific">marine sediment metagenome</name>
    <dbReference type="NCBI Taxonomy" id="412755"/>
    <lineage>
        <taxon>unclassified sequences</taxon>
        <taxon>metagenomes</taxon>
        <taxon>ecological metagenomes</taxon>
    </lineage>
</organism>
<dbReference type="EMBL" id="BARS01034408">
    <property type="protein sequence ID" value="GAG21905.1"/>
    <property type="molecule type" value="Genomic_DNA"/>
</dbReference>
<evidence type="ECO:0008006" key="8">
    <source>
        <dbReference type="Google" id="ProtNLM"/>
    </source>
</evidence>
<name>X0VUF2_9ZZZZ</name>
<proteinExistence type="predicted"/>
<gene>
    <name evidence="7" type="ORF">S01H1_53157</name>
</gene>
<dbReference type="PANTHER" id="PTHR32196:SF72">
    <property type="entry name" value="RIBOSE IMPORT PERMEASE PROTEIN RBSC"/>
    <property type="match status" value="1"/>
</dbReference>
<dbReference type="InterPro" id="IPR001851">
    <property type="entry name" value="ABC_transp_permease"/>
</dbReference>
<evidence type="ECO:0000256" key="6">
    <source>
        <dbReference type="SAM" id="Phobius"/>
    </source>
</evidence>
<evidence type="ECO:0000256" key="2">
    <source>
        <dbReference type="ARBA" id="ARBA00022475"/>
    </source>
</evidence>
<feature type="non-terminal residue" evidence="7">
    <location>
        <position position="1"/>
    </location>
</feature>
<keyword evidence="3 6" id="KW-0812">Transmembrane</keyword>
<dbReference type="GO" id="GO:0022857">
    <property type="term" value="F:transmembrane transporter activity"/>
    <property type="evidence" value="ECO:0007669"/>
    <property type="project" value="InterPro"/>
</dbReference>
<dbReference type="Pfam" id="PF02653">
    <property type="entry name" value="BPD_transp_2"/>
    <property type="match status" value="1"/>
</dbReference>
<evidence type="ECO:0000313" key="7">
    <source>
        <dbReference type="EMBL" id="GAG21905.1"/>
    </source>
</evidence>
<dbReference type="PANTHER" id="PTHR32196">
    <property type="entry name" value="ABC TRANSPORTER PERMEASE PROTEIN YPHD-RELATED-RELATED"/>
    <property type="match status" value="1"/>
</dbReference>
<comment type="subcellular location">
    <subcellularLocation>
        <location evidence="1">Cell membrane</location>
        <topology evidence="1">Multi-pass membrane protein</topology>
    </subcellularLocation>
</comment>
<keyword evidence="5 6" id="KW-0472">Membrane</keyword>
<sequence length="68" mass="6779">IAAVVIGGGSLGGGEGSILGTLVGALIMTVIASGCTQMGLPNWVQQIITGAIIVLAVAVDRLRHRRGV</sequence>
<dbReference type="GO" id="GO:0005886">
    <property type="term" value="C:plasma membrane"/>
    <property type="evidence" value="ECO:0007669"/>
    <property type="project" value="UniProtKB-SubCell"/>
</dbReference>
<dbReference type="AlphaFoldDB" id="X0VUF2"/>
<reference evidence="7" key="1">
    <citation type="journal article" date="2014" name="Front. Microbiol.">
        <title>High frequency of phylogenetically diverse reductive dehalogenase-homologous genes in deep subseafloor sedimentary metagenomes.</title>
        <authorList>
            <person name="Kawai M."/>
            <person name="Futagami T."/>
            <person name="Toyoda A."/>
            <person name="Takaki Y."/>
            <person name="Nishi S."/>
            <person name="Hori S."/>
            <person name="Arai W."/>
            <person name="Tsubouchi T."/>
            <person name="Morono Y."/>
            <person name="Uchiyama I."/>
            <person name="Ito T."/>
            <person name="Fujiyama A."/>
            <person name="Inagaki F."/>
            <person name="Takami H."/>
        </authorList>
    </citation>
    <scope>NUCLEOTIDE SEQUENCE</scope>
    <source>
        <strain evidence="7">Expedition CK06-06</strain>
    </source>
</reference>
<comment type="caution">
    <text evidence="7">The sequence shown here is derived from an EMBL/GenBank/DDBJ whole genome shotgun (WGS) entry which is preliminary data.</text>
</comment>
<evidence type="ECO:0000256" key="3">
    <source>
        <dbReference type="ARBA" id="ARBA00022692"/>
    </source>
</evidence>
<evidence type="ECO:0000256" key="1">
    <source>
        <dbReference type="ARBA" id="ARBA00004651"/>
    </source>
</evidence>
<evidence type="ECO:0000256" key="4">
    <source>
        <dbReference type="ARBA" id="ARBA00022989"/>
    </source>
</evidence>